<evidence type="ECO:0000313" key="2">
    <source>
        <dbReference type="EMBL" id="OMJ13009.1"/>
    </source>
</evidence>
<accession>A0A1R1XEF1</accession>
<gene>
    <name evidence="2" type="ORF">AYI69_g9172</name>
</gene>
<keyword evidence="3" id="KW-1185">Reference proteome</keyword>
<evidence type="ECO:0008006" key="4">
    <source>
        <dbReference type="Google" id="ProtNLM"/>
    </source>
</evidence>
<proteinExistence type="predicted"/>
<feature type="region of interest" description="Disordered" evidence="1">
    <location>
        <begin position="62"/>
        <end position="181"/>
    </location>
</feature>
<protein>
    <recommendedName>
        <fullName evidence="4">CCHC-type domain-containing protein</fullName>
    </recommendedName>
</protein>
<feature type="compositionally biased region" description="Basic and acidic residues" evidence="1">
    <location>
        <begin position="77"/>
        <end position="90"/>
    </location>
</feature>
<dbReference type="Proteomes" id="UP000187429">
    <property type="component" value="Unassembled WGS sequence"/>
</dbReference>
<evidence type="ECO:0000256" key="1">
    <source>
        <dbReference type="SAM" id="MobiDB-lite"/>
    </source>
</evidence>
<feature type="compositionally biased region" description="Low complexity" evidence="1">
    <location>
        <begin position="134"/>
        <end position="148"/>
    </location>
</feature>
<dbReference type="AlphaFoldDB" id="A0A1R1XEF1"/>
<name>A0A1R1XEF1_9FUNG</name>
<reference evidence="3" key="1">
    <citation type="submission" date="2017-01" db="EMBL/GenBank/DDBJ databases">
        <authorList>
            <person name="Wang Y."/>
            <person name="White M."/>
            <person name="Kvist S."/>
            <person name="Moncalvo J.-M."/>
        </authorList>
    </citation>
    <scope>NUCLEOTIDE SEQUENCE [LARGE SCALE GENOMIC DNA]</scope>
    <source>
        <strain evidence="3">ID-206-W2</strain>
    </source>
</reference>
<dbReference type="EMBL" id="LSSM01005274">
    <property type="protein sequence ID" value="OMJ13009.1"/>
    <property type="molecule type" value="Genomic_DNA"/>
</dbReference>
<feature type="compositionally biased region" description="Polar residues" evidence="1">
    <location>
        <begin position="107"/>
        <end position="122"/>
    </location>
</feature>
<comment type="caution">
    <text evidence="2">The sequence shown here is derived from an EMBL/GenBank/DDBJ whole genome shotgun (WGS) entry which is preliminary data.</text>
</comment>
<evidence type="ECO:0000313" key="3">
    <source>
        <dbReference type="Proteomes" id="UP000187429"/>
    </source>
</evidence>
<organism evidence="2 3">
    <name type="scientific">Smittium culicis</name>
    <dbReference type="NCBI Taxonomy" id="133412"/>
    <lineage>
        <taxon>Eukaryota</taxon>
        <taxon>Fungi</taxon>
        <taxon>Fungi incertae sedis</taxon>
        <taxon>Zoopagomycota</taxon>
        <taxon>Kickxellomycotina</taxon>
        <taxon>Harpellomycetes</taxon>
        <taxon>Harpellales</taxon>
        <taxon>Legeriomycetaceae</taxon>
        <taxon>Smittium</taxon>
    </lineage>
</organism>
<sequence>MEIDLPSFLDHENGKINIFYKGCKEAFSYCKEAGHWKSECLKIKKNVTKKNATENMQDLKFRFNSSKAELPPVSADPKPDDSKSEAKEAQPSKQPVGESKKIKDTEVSTNNEAVKAKSSTINRLRGTAGLKKTPSSSIAAADIPSSPIEKVSSGDDTESDSSIGDNSQPKIKRTCHELNFL</sequence>
<feature type="compositionally biased region" description="Polar residues" evidence="1">
    <location>
        <begin position="160"/>
        <end position="169"/>
    </location>
</feature>